<proteinExistence type="predicted"/>
<dbReference type="Gene3D" id="3.90.1580.10">
    <property type="entry name" value="paralog of FGE (formylglycine-generating enzyme)"/>
    <property type="match status" value="1"/>
</dbReference>
<dbReference type="EMBL" id="AZHX01001329">
    <property type="protein sequence ID" value="ETX04001.1"/>
    <property type="molecule type" value="Genomic_DNA"/>
</dbReference>
<evidence type="ECO:0000313" key="4">
    <source>
        <dbReference type="EMBL" id="ETX04001.1"/>
    </source>
</evidence>
<dbReference type="CDD" id="cd00037">
    <property type="entry name" value="CLECT"/>
    <property type="match status" value="1"/>
</dbReference>
<keyword evidence="2" id="KW-1133">Transmembrane helix</keyword>
<evidence type="ECO:0000256" key="2">
    <source>
        <dbReference type="SAM" id="Phobius"/>
    </source>
</evidence>
<keyword evidence="2" id="KW-0472">Membrane</keyword>
<name>W4M220_9BACT</name>
<comment type="caution">
    <text evidence="4">The sequence shown here is derived from an EMBL/GenBank/DDBJ whole genome shotgun (WGS) entry which is preliminary data.</text>
</comment>
<dbReference type="PANTHER" id="PTHR23150:SF19">
    <property type="entry name" value="FORMYLGLYCINE-GENERATING ENZYME"/>
    <property type="match status" value="1"/>
</dbReference>
<dbReference type="Pfam" id="PF03781">
    <property type="entry name" value="FGE-sulfatase"/>
    <property type="match status" value="1"/>
</dbReference>
<keyword evidence="5" id="KW-1185">Reference proteome</keyword>
<feature type="region of interest" description="Disordered" evidence="1">
    <location>
        <begin position="1118"/>
        <end position="1153"/>
    </location>
</feature>
<evidence type="ECO:0000313" key="5">
    <source>
        <dbReference type="Proteomes" id="UP000019140"/>
    </source>
</evidence>
<feature type="compositionally biased region" description="Low complexity" evidence="1">
    <location>
        <begin position="100"/>
        <end position="114"/>
    </location>
</feature>
<protein>
    <recommendedName>
        <fullName evidence="3">Sulfatase-modifying factor enzyme-like domain-containing protein</fullName>
    </recommendedName>
</protein>
<dbReference type="PANTHER" id="PTHR23150">
    <property type="entry name" value="SULFATASE MODIFYING FACTOR 1, 2"/>
    <property type="match status" value="1"/>
</dbReference>
<dbReference type="AlphaFoldDB" id="W4M220"/>
<organism evidence="4 5">
    <name type="scientific">Candidatus Entotheonella gemina</name>
    <dbReference type="NCBI Taxonomy" id="1429439"/>
    <lineage>
        <taxon>Bacteria</taxon>
        <taxon>Pseudomonadati</taxon>
        <taxon>Nitrospinota/Tectimicrobiota group</taxon>
        <taxon>Candidatus Tectimicrobiota</taxon>
        <taxon>Candidatus Entotheonellia</taxon>
        <taxon>Candidatus Entotheonellales</taxon>
        <taxon>Candidatus Entotheonellaceae</taxon>
        <taxon>Candidatus Entotheonella</taxon>
    </lineage>
</organism>
<dbReference type="SUPFAM" id="SSF56436">
    <property type="entry name" value="C-type lectin-like"/>
    <property type="match status" value="1"/>
</dbReference>
<keyword evidence="2" id="KW-0812">Transmembrane</keyword>
<feature type="compositionally biased region" description="Polar residues" evidence="1">
    <location>
        <begin position="1130"/>
        <end position="1142"/>
    </location>
</feature>
<accession>W4M220</accession>
<dbReference type="GO" id="GO:0120147">
    <property type="term" value="F:formylglycine-generating oxidase activity"/>
    <property type="evidence" value="ECO:0007669"/>
    <property type="project" value="TreeGrafter"/>
</dbReference>
<feature type="domain" description="Sulfatase-modifying factor enzyme-like" evidence="3">
    <location>
        <begin position="924"/>
        <end position="1127"/>
    </location>
</feature>
<dbReference type="InterPro" id="IPR016187">
    <property type="entry name" value="CTDL_fold"/>
</dbReference>
<dbReference type="InterPro" id="IPR005532">
    <property type="entry name" value="SUMF_dom"/>
</dbReference>
<feature type="transmembrane region" description="Helical" evidence="2">
    <location>
        <begin position="141"/>
        <end position="161"/>
    </location>
</feature>
<evidence type="ECO:0000259" key="3">
    <source>
        <dbReference type="Pfam" id="PF03781"/>
    </source>
</evidence>
<dbReference type="Proteomes" id="UP000019140">
    <property type="component" value="Unassembled WGS sequence"/>
</dbReference>
<gene>
    <name evidence="4" type="ORF">ETSY2_31340</name>
</gene>
<dbReference type="HOGENOM" id="CLU_315859_0_0_7"/>
<reference evidence="4 5" key="1">
    <citation type="journal article" date="2014" name="Nature">
        <title>An environmental bacterial taxon with a large and distinct metabolic repertoire.</title>
        <authorList>
            <person name="Wilson M.C."/>
            <person name="Mori T."/>
            <person name="Ruckert C."/>
            <person name="Uria A.R."/>
            <person name="Helf M.J."/>
            <person name="Takada K."/>
            <person name="Gernert C."/>
            <person name="Steffens U.A."/>
            <person name="Heycke N."/>
            <person name="Schmitt S."/>
            <person name="Rinke C."/>
            <person name="Helfrich E.J."/>
            <person name="Brachmann A.O."/>
            <person name="Gurgui C."/>
            <person name="Wakimoto T."/>
            <person name="Kracht M."/>
            <person name="Crusemann M."/>
            <person name="Hentschel U."/>
            <person name="Abe I."/>
            <person name="Matsunaga S."/>
            <person name="Kalinowski J."/>
            <person name="Takeyama H."/>
            <person name="Piel J."/>
        </authorList>
    </citation>
    <scope>NUCLEOTIDE SEQUENCE [LARGE SCALE GENOMIC DNA]</scope>
    <source>
        <strain evidence="5">TSY2</strain>
    </source>
</reference>
<dbReference type="InterPro" id="IPR042095">
    <property type="entry name" value="SUMF_sf"/>
</dbReference>
<feature type="region of interest" description="Disordered" evidence="1">
    <location>
        <begin position="87"/>
        <end position="123"/>
    </location>
</feature>
<feature type="transmembrane region" description="Helical" evidence="2">
    <location>
        <begin position="685"/>
        <end position="706"/>
    </location>
</feature>
<feature type="transmembrane region" description="Helical" evidence="2">
    <location>
        <begin position="209"/>
        <end position="232"/>
    </location>
</feature>
<dbReference type="InterPro" id="IPR051043">
    <property type="entry name" value="Sulfatase_Mod_Factor_Kinase"/>
</dbReference>
<sequence length="1153" mass="127145">MATSIASAGSGKTMAEPAAGLDDFLAALRHEGIPNGLRERLWLQHALQLAPSPERLELKALLACTLVKQEAHRERFEALFEIWYPSEPGDAETSDETRDTPPTSQTRPQTSGTPRPAIKSGRQARAVAPSVSKRWRLSCRWALGLTILLLAGIGFLLYSQWPPPPVATVKARIDSGASRPANELPADAPQPVKQFWTWVPEVTISTPSLLTSVGLPGTVAILALLGGAGLWWRYRRRAAMPPSLGPSADGPSWIPLSPLDPIGPELLSRDDLRTAVWGVERFVSDDITHRVDLGQTVTDTARAGGLPTVRFEHAIYPREVWLWWDDMVQDAAANRILNELEQSLSQAGLPVRLGTFDDIPHRVRWDSGQEFSPLALEGHRQSAVVVLLTDGYGMRLVAESELDQTTLATVLLAFTEWPRLVFVDVSEGEHGLAARLEPYGLQCIALGQLPAFLGTIPVSPVSKRRADAALHGDLQVWAAATALSPEPVEADRAFALRDHLKLPLSSWLFHELLVHAGSFDDRLNWAPDRRAALLNWLIQCSMENGRIGENSHLAQALDYWLQHYRALDAERAQSENSLLPWRQTRAQRRLRMEIVLLELWRQPVEAVKDLYQLYGNDEIARGIRERLRTLTDRDGYDSEQAEMIALPWRESDQSATVRWMLANMGFGGRETATAGRLQRPIGLSLSLGGCAGLAVVGLALAGWRLFGPGEPVFRPVLPPAFQPVVIQAVHRTSARTYAIAVGGPKHLVMQPAPAHSEVRLDWTWTRRDNIVELGNSELWRAGTLPQAIRGCEPGWPRRSLVVIEAEPSNLAARELAMALLDRGRADAVLLGVDWAAHEQRLIQLDPAMTAPDQLLLILPASADTPVSAFHGTLGVIRTNDLQNLIDSLKFDGVKSLTEVWPEAEGEGRLRGGPEKNTDDASGITFVTVCGGTFRMGSTEKELEIIEKEFRELYRNELPKHTVTMSPFEISETEVTNAQFRIWRADHPDEDAVPATGVTWNDAQTFCGSAGAELPTEAQREYAARGGSVSHWSFGNDAAQLGTYAWFFENSGTQAHPVKGKEPNPLGLYDMHGNVYEWVADCYNGEAYKGRSEFTADPQVIKNCDLRVLRGGSAWSGPRFLRSADRKRPGSSHTEPPRSTRTLLRSEPVGSVTG</sequence>
<evidence type="ECO:0000256" key="1">
    <source>
        <dbReference type="SAM" id="MobiDB-lite"/>
    </source>
</evidence>